<comment type="caution">
    <text evidence="3">The sequence shown here is derived from an EMBL/GenBank/DDBJ whole genome shotgun (WGS) entry which is preliminary data.</text>
</comment>
<dbReference type="Proteomes" id="UP000642920">
    <property type="component" value="Unassembled WGS sequence"/>
</dbReference>
<dbReference type="InterPro" id="IPR025738">
    <property type="entry name" value="BatD"/>
</dbReference>
<sequence>MMIRLRELSLFFLIFFFSAFTLQAQDISIELGPDNIALNQAFTITINVQGETLKSYDKFPDIPGLVKRGTSSSSSTNIFNGQVSRSQSITQTYVAEKEGVVNIAPFNITVNGKQVSSPGKQVKVGPAQQRQQQRRYDPFGSDPFEDFFGRRDEPTEFIDLKDDAFLALTTDKDEVYVGEGVNATLAFYISEKNRAPLQFHDLTNQLTDILKEIRPKNVWEENFNIENISPESVNINGERFTVYKVFQASFFPLNADDIEFPSVGLKMIKYQVAKRSSFFGQSRKEGFKTFYTKAKKIKVKQLPPHPLKDQVAVGNYSLEENLNNPNVKTGESFQYQFQIKGVGNIAYINEPNIKTDSDLEIYPPNSQERIVRSGTTVKGTKTFSYYVSPKEPGAYNLGDYFNFVFFNTQKNRYDTLKSDYKINVVGESLKNQALGSSMSQGLFYERFEGESNELVSLSKNQWLQPLVNIIIVLALGLTLFILIKKS</sequence>
<protein>
    <submittedName>
        <fullName evidence="3">BatD family protein</fullName>
    </submittedName>
</protein>
<evidence type="ECO:0000256" key="1">
    <source>
        <dbReference type="SAM" id="MobiDB-lite"/>
    </source>
</evidence>
<gene>
    <name evidence="3" type="ORF">JKP34_05300</name>
</gene>
<evidence type="ECO:0000256" key="2">
    <source>
        <dbReference type="SAM" id="Phobius"/>
    </source>
</evidence>
<dbReference type="EMBL" id="JAERQG010000001">
    <property type="protein sequence ID" value="MBL0764657.1"/>
    <property type="molecule type" value="Genomic_DNA"/>
</dbReference>
<keyword evidence="2" id="KW-1133">Transmembrane helix</keyword>
<evidence type="ECO:0000313" key="3">
    <source>
        <dbReference type="EMBL" id="MBL0764657.1"/>
    </source>
</evidence>
<dbReference type="PANTHER" id="PTHR40940:SF2">
    <property type="entry name" value="BATD"/>
    <property type="match status" value="1"/>
</dbReference>
<keyword evidence="2" id="KW-0472">Membrane</keyword>
<proteinExistence type="predicted"/>
<dbReference type="PANTHER" id="PTHR40940">
    <property type="entry name" value="PROTEIN BATD-RELATED"/>
    <property type="match status" value="1"/>
</dbReference>
<keyword evidence="4" id="KW-1185">Reference proteome</keyword>
<organism evidence="3 4">
    <name type="scientific">Marivirga atlantica</name>
    <dbReference type="NCBI Taxonomy" id="1548457"/>
    <lineage>
        <taxon>Bacteria</taxon>
        <taxon>Pseudomonadati</taxon>
        <taxon>Bacteroidota</taxon>
        <taxon>Cytophagia</taxon>
        <taxon>Cytophagales</taxon>
        <taxon>Marivirgaceae</taxon>
        <taxon>Marivirga</taxon>
    </lineage>
</organism>
<evidence type="ECO:0000313" key="4">
    <source>
        <dbReference type="Proteomes" id="UP000642920"/>
    </source>
</evidence>
<feature type="transmembrane region" description="Helical" evidence="2">
    <location>
        <begin position="462"/>
        <end position="483"/>
    </location>
</feature>
<dbReference type="Pfam" id="PF13584">
    <property type="entry name" value="BatD"/>
    <property type="match status" value="2"/>
</dbReference>
<keyword evidence="2" id="KW-0812">Transmembrane</keyword>
<dbReference type="AlphaFoldDB" id="A0A937DDW9"/>
<name>A0A937DDW9_9BACT</name>
<feature type="region of interest" description="Disordered" evidence="1">
    <location>
        <begin position="116"/>
        <end position="142"/>
    </location>
</feature>
<accession>A0A937DDW9</accession>
<reference evidence="3" key="1">
    <citation type="submission" date="2021-01" db="EMBL/GenBank/DDBJ databases">
        <title>Marivirga sp. nov., isolated from intertidal surface sediments.</title>
        <authorList>
            <person name="Zhang M."/>
        </authorList>
    </citation>
    <scope>NUCLEOTIDE SEQUENCE</scope>
    <source>
        <strain evidence="3">SM1354</strain>
    </source>
</reference>